<dbReference type="GO" id="GO:0016020">
    <property type="term" value="C:membrane"/>
    <property type="evidence" value="ECO:0007669"/>
    <property type="project" value="InterPro"/>
</dbReference>
<evidence type="ECO:0000256" key="3">
    <source>
        <dbReference type="SAM" id="Coils"/>
    </source>
</evidence>
<reference evidence="5 6" key="1">
    <citation type="submission" date="2020-06" db="EMBL/GenBank/DDBJ databases">
        <title>Complete Genome Sequence of Clostridium muelleri sp. nov. P21T, an Acid-Alcohol Producing Acetogen Isolated from Old Hay.</title>
        <authorList>
            <person name="Duncan K.E."/>
            <person name="Tanner R.S."/>
        </authorList>
    </citation>
    <scope>NUCLEOTIDE SEQUENCE [LARGE SCALE GENOMIC DNA]</scope>
    <source>
        <strain evidence="5 6">P21</strain>
    </source>
</reference>
<dbReference type="Proteomes" id="UP000537131">
    <property type="component" value="Unassembled WGS sequence"/>
</dbReference>
<gene>
    <name evidence="5" type="ORF">HBE96_18480</name>
</gene>
<dbReference type="EMBL" id="JABBNI010000047">
    <property type="protein sequence ID" value="NMM64596.1"/>
    <property type="molecule type" value="Genomic_DNA"/>
</dbReference>
<dbReference type="PANTHER" id="PTHR32089:SF112">
    <property type="entry name" value="LYSOZYME-LIKE PROTEIN-RELATED"/>
    <property type="match status" value="1"/>
</dbReference>
<evidence type="ECO:0000256" key="1">
    <source>
        <dbReference type="ARBA" id="ARBA00023224"/>
    </source>
</evidence>
<keyword evidence="1 2" id="KW-0807">Transducer</keyword>
<organism evidence="5 6">
    <name type="scientific">Clostridium muellerianum</name>
    <dbReference type="NCBI Taxonomy" id="2716538"/>
    <lineage>
        <taxon>Bacteria</taxon>
        <taxon>Bacillati</taxon>
        <taxon>Bacillota</taxon>
        <taxon>Clostridia</taxon>
        <taxon>Eubacteriales</taxon>
        <taxon>Clostridiaceae</taxon>
        <taxon>Clostridium</taxon>
    </lineage>
</organism>
<dbReference type="RefSeq" id="WP_169299187.1">
    <property type="nucleotide sequence ID" value="NZ_JABBNI010000047.1"/>
</dbReference>
<accession>A0A7Y0EJL1</accession>
<comment type="caution">
    <text evidence="5">The sequence shown here is derived from an EMBL/GenBank/DDBJ whole genome shotgun (WGS) entry which is preliminary data.</text>
</comment>
<dbReference type="PANTHER" id="PTHR32089">
    <property type="entry name" value="METHYL-ACCEPTING CHEMOTAXIS PROTEIN MCPB"/>
    <property type="match status" value="1"/>
</dbReference>
<feature type="domain" description="Methyl-accepting transducer" evidence="4">
    <location>
        <begin position="110"/>
        <end position="272"/>
    </location>
</feature>
<feature type="coiled-coil region" evidence="3">
    <location>
        <begin position="115"/>
        <end position="149"/>
    </location>
</feature>
<dbReference type="PROSITE" id="PS50111">
    <property type="entry name" value="CHEMOTAXIS_TRANSDUC_2"/>
    <property type="match status" value="1"/>
</dbReference>
<dbReference type="Pfam" id="PF00015">
    <property type="entry name" value="MCPsignal"/>
    <property type="match status" value="1"/>
</dbReference>
<evidence type="ECO:0000256" key="2">
    <source>
        <dbReference type="PROSITE-ProRule" id="PRU00284"/>
    </source>
</evidence>
<evidence type="ECO:0000313" key="5">
    <source>
        <dbReference type="EMBL" id="NMM64596.1"/>
    </source>
</evidence>
<evidence type="ECO:0000259" key="4">
    <source>
        <dbReference type="PROSITE" id="PS50111"/>
    </source>
</evidence>
<dbReference type="GO" id="GO:0007165">
    <property type="term" value="P:signal transduction"/>
    <property type="evidence" value="ECO:0007669"/>
    <property type="project" value="UniProtKB-KW"/>
</dbReference>
<dbReference type="SUPFAM" id="SSF58104">
    <property type="entry name" value="Methyl-accepting chemotaxis protein (MCP) signaling domain"/>
    <property type="match status" value="1"/>
</dbReference>
<protein>
    <submittedName>
        <fullName evidence="5">Chemotaxis protein</fullName>
    </submittedName>
</protein>
<keyword evidence="3" id="KW-0175">Coiled coil</keyword>
<dbReference type="SMART" id="SM00283">
    <property type="entry name" value="MA"/>
    <property type="match status" value="1"/>
</dbReference>
<proteinExistence type="predicted"/>
<dbReference type="AlphaFoldDB" id="A0A7Y0EJL1"/>
<evidence type="ECO:0000313" key="6">
    <source>
        <dbReference type="Proteomes" id="UP000537131"/>
    </source>
</evidence>
<keyword evidence="6" id="KW-1185">Reference proteome</keyword>
<dbReference type="Gene3D" id="1.10.287.950">
    <property type="entry name" value="Methyl-accepting chemotaxis protein"/>
    <property type="match status" value="1"/>
</dbReference>
<name>A0A7Y0EJL1_9CLOT</name>
<sequence length="272" mass="29956">MDKKLGHLIEFIPIIKSIIHDDVAINITSKNECIYVLNGEKVKSPLEKGIISNDKMGGLSQVLKEKKIINKVLNKENDGMDVLITVIPIIENSKVIGSLGVVKNIENKVEIEKTSEELMHSLEETSKLINELSNNAIELSNKLNIIASKTEETEKNIEESSDIIKLIEDISRKSNILGLNASIESARAGEYGKGFSVVANEMRKLALVSGQSSKKVSDSLKQMNNGMNVIVEAINELEKVSTDQAKSTEEILDAMKKITSNSKVLLNNVKNN</sequence>
<dbReference type="InterPro" id="IPR004089">
    <property type="entry name" value="MCPsignal_dom"/>
</dbReference>